<sequence length="217" mass="24236">MKKQIQIAVMSIQRHVKAKAFRFALCLAVLPCGLSACGGSADSAQLVERYGEQVGRGKSEQADEGRKLTEAAAHASTRARHSAEQIIPENAQPYVGRYDVKIDCADKFADCEKGSANLIITLLPNGIVHRSVVHSGAITFSSSRQYRQDSWFYDENSHQIVVQYAGGVQFFYHIDHAGHMIMDLEKTLTATEINRRYFTNKKAFPDHAYVLKKKSDE</sequence>
<organism evidence="2 3">
    <name type="scientific">Acinetobacter tianfuensis</name>
    <dbReference type="NCBI Taxonomy" id="2419603"/>
    <lineage>
        <taxon>Bacteria</taxon>
        <taxon>Pseudomonadati</taxon>
        <taxon>Pseudomonadota</taxon>
        <taxon>Gammaproteobacteria</taxon>
        <taxon>Moraxellales</taxon>
        <taxon>Moraxellaceae</taxon>
        <taxon>Acinetobacter</taxon>
    </lineage>
</organism>
<comment type="caution">
    <text evidence="2">The sequence shown here is derived from an EMBL/GenBank/DDBJ whole genome shotgun (WGS) entry which is preliminary data.</text>
</comment>
<feature type="region of interest" description="Disordered" evidence="1">
    <location>
        <begin position="55"/>
        <end position="80"/>
    </location>
</feature>
<evidence type="ECO:0000313" key="2">
    <source>
        <dbReference type="EMBL" id="RKG29736.1"/>
    </source>
</evidence>
<gene>
    <name evidence="2" type="ORF">D7V32_13790</name>
</gene>
<protein>
    <submittedName>
        <fullName evidence="2">Uncharacterized protein</fullName>
    </submittedName>
</protein>
<keyword evidence="3" id="KW-1185">Reference proteome</keyword>
<name>A0A3A8E842_9GAMM</name>
<evidence type="ECO:0000256" key="1">
    <source>
        <dbReference type="SAM" id="MobiDB-lite"/>
    </source>
</evidence>
<feature type="compositionally biased region" description="Basic and acidic residues" evidence="1">
    <location>
        <begin position="55"/>
        <end position="69"/>
    </location>
</feature>
<accession>A0A3A8E842</accession>
<dbReference type="RefSeq" id="WP_120403420.1">
    <property type="nucleotide sequence ID" value="NZ_RAXV01000034.1"/>
</dbReference>
<evidence type="ECO:0000313" key="3">
    <source>
        <dbReference type="Proteomes" id="UP000282388"/>
    </source>
</evidence>
<proteinExistence type="predicted"/>
<dbReference type="AlphaFoldDB" id="A0A3A8E842"/>
<reference evidence="2 3" key="1">
    <citation type="submission" date="2018-09" db="EMBL/GenBank/DDBJ databases">
        <title>The draft genome of Acinetobacter spp. strains.</title>
        <authorList>
            <person name="Qin J."/>
            <person name="Feng Y."/>
            <person name="Zong Z."/>
        </authorList>
    </citation>
    <scope>NUCLEOTIDE SEQUENCE [LARGE SCALE GENOMIC DNA]</scope>
    <source>
        <strain evidence="2 3">WCHAc060012</strain>
    </source>
</reference>
<dbReference type="Proteomes" id="UP000282388">
    <property type="component" value="Unassembled WGS sequence"/>
</dbReference>
<dbReference type="EMBL" id="RAXV01000034">
    <property type="protein sequence ID" value="RKG29736.1"/>
    <property type="molecule type" value="Genomic_DNA"/>
</dbReference>
<dbReference type="OrthoDB" id="6717149at2"/>